<gene>
    <name evidence="3" type="ORF">A9O67_05695</name>
</gene>
<feature type="domain" description="DUF6671" evidence="2">
    <location>
        <begin position="78"/>
        <end position="293"/>
    </location>
</feature>
<protein>
    <recommendedName>
        <fullName evidence="2">DUF6671 domain-containing protein</fullName>
    </recommendedName>
</protein>
<dbReference type="Pfam" id="PF20376">
    <property type="entry name" value="DUF6671"/>
    <property type="match status" value="1"/>
</dbReference>
<dbReference type="RefSeq" id="WP_068609035.1">
    <property type="nucleotide sequence ID" value="NZ_LZDH01000056.1"/>
</dbReference>
<evidence type="ECO:0000256" key="1">
    <source>
        <dbReference type="SAM" id="MobiDB-lite"/>
    </source>
</evidence>
<organism evidence="3 4">
    <name type="scientific">Tepidimonas fonticaldi</name>
    <dbReference type="NCBI Taxonomy" id="1101373"/>
    <lineage>
        <taxon>Bacteria</taxon>
        <taxon>Pseudomonadati</taxon>
        <taxon>Pseudomonadota</taxon>
        <taxon>Betaproteobacteria</taxon>
        <taxon>Burkholderiales</taxon>
        <taxon>Tepidimonas</taxon>
    </lineage>
</organism>
<feature type="compositionally biased region" description="Basic and acidic residues" evidence="1">
    <location>
        <begin position="271"/>
        <end position="293"/>
    </location>
</feature>
<proteinExistence type="predicted"/>
<reference evidence="3 4" key="1">
    <citation type="submission" date="2016-06" db="EMBL/GenBank/DDBJ databases">
        <title>Genome sequence of Tepidimonas fonticaldi PL17.</title>
        <authorList>
            <person name="Pinnaka A.K."/>
        </authorList>
    </citation>
    <scope>NUCLEOTIDE SEQUENCE [LARGE SCALE GENOMIC DNA]</scope>
    <source>
        <strain evidence="3 4">PL17</strain>
    </source>
</reference>
<evidence type="ECO:0000313" key="4">
    <source>
        <dbReference type="Proteomes" id="UP000091969"/>
    </source>
</evidence>
<sequence>MDSTPTSPAPGTYAAHCRGRRVALLTQHGKEALLGPPLQALLGCTVQRVDGFDTDTLGTFTRDVERAGTQIEAARRKARIGMQLSGLPLGLASEGAFGPDPFTGLLHWDIELVVWIDDERGLEVVGMAQGPARSAHATVRDWAELEAFAARAGFPGHQLVIRPEHADHPDVAKGLGDPNALRRAFEDARARAANGQVFVENDLRAHTNPTRQALIRQAGLDLARRLTSDCPACGRPGYWITAQVPGLPCARCGLPTREPLRQRWSCAGCGHSEERPRPGPDRADPSRCDHCNP</sequence>
<evidence type="ECO:0000259" key="2">
    <source>
        <dbReference type="Pfam" id="PF20376"/>
    </source>
</evidence>
<feature type="region of interest" description="Disordered" evidence="1">
    <location>
        <begin position="269"/>
        <end position="293"/>
    </location>
</feature>
<dbReference type="InterPro" id="IPR046612">
    <property type="entry name" value="DUF6671"/>
</dbReference>
<dbReference type="AlphaFoldDB" id="A0A1A6DUC4"/>
<accession>A0A1A6DUC4</accession>
<dbReference type="OrthoDB" id="9793837at2"/>
<dbReference type="Proteomes" id="UP000091969">
    <property type="component" value="Unassembled WGS sequence"/>
</dbReference>
<evidence type="ECO:0000313" key="3">
    <source>
        <dbReference type="EMBL" id="OBS30517.1"/>
    </source>
</evidence>
<dbReference type="EMBL" id="LZDH01000056">
    <property type="protein sequence ID" value="OBS30517.1"/>
    <property type="molecule type" value="Genomic_DNA"/>
</dbReference>
<comment type="caution">
    <text evidence="3">The sequence shown here is derived from an EMBL/GenBank/DDBJ whole genome shotgun (WGS) entry which is preliminary data.</text>
</comment>
<keyword evidence="4" id="KW-1185">Reference proteome</keyword>
<name>A0A1A6DUC4_9BURK</name>
<dbReference type="STRING" id="1101373.A9O67_05695"/>